<keyword evidence="2" id="KW-1185">Reference proteome</keyword>
<name>A0A1I7Z5Q7_9BILA</name>
<accession>A0A1I7Z5Q7</accession>
<dbReference type="AlphaFoldDB" id="A0A1I7Z5Q7"/>
<dbReference type="WBParaSite" id="L893_g22852.t1">
    <property type="protein sequence ID" value="L893_g22852.t1"/>
    <property type="gene ID" value="L893_g22852"/>
</dbReference>
<dbReference type="Proteomes" id="UP000095287">
    <property type="component" value="Unplaced"/>
</dbReference>
<reference evidence="3" key="1">
    <citation type="submission" date="2016-11" db="UniProtKB">
        <authorList>
            <consortium name="WormBaseParasite"/>
        </authorList>
    </citation>
    <scope>IDENTIFICATION</scope>
</reference>
<sequence>MNDSPRRQKFPQGRLQRNTASTSVVLTRFPLRTLSYDSVPNSQRRVQPLADFADVRFDLVGRRFSSWRRRHRADTHISDRLARSRS</sequence>
<protein>
    <submittedName>
        <fullName evidence="3">Uncharacterized protein</fullName>
    </submittedName>
</protein>
<evidence type="ECO:0000256" key="1">
    <source>
        <dbReference type="SAM" id="MobiDB-lite"/>
    </source>
</evidence>
<organism evidence="2 3">
    <name type="scientific">Steinernema glaseri</name>
    <dbReference type="NCBI Taxonomy" id="37863"/>
    <lineage>
        <taxon>Eukaryota</taxon>
        <taxon>Metazoa</taxon>
        <taxon>Ecdysozoa</taxon>
        <taxon>Nematoda</taxon>
        <taxon>Chromadorea</taxon>
        <taxon>Rhabditida</taxon>
        <taxon>Tylenchina</taxon>
        <taxon>Panagrolaimomorpha</taxon>
        <taxon>Strongyloidoidea</taxon>
        <taxon>Steinernematidae</taxon>
        <taxon>Steinernema</taxon>
    </lineage>
</organism>
<proteinExistence type="predicted"/>
<feature type="region of interest" description="Disordered" evidence="1">
    <location>
        <begin position="1"/>
        <end position="21"/>
    </location>
</feature>
<evidence type="ECO:0000313" key="2">
    <source>
        <dbReference type="Proteomes" id="UP000095287"/>
    </source>
</evidence>
<evidence type="ECO:0000313" key="3">
    <source>
        <dbReference type="WBParaSite" id="L893_g22852.t1"/>
    </source>
</evidence>